<organism evidence="11 12">
    <name type="scientific">Desulfosporosinus acididurans</name>
    <dbReference type="NCBI Taxonomy" id="476652"/>
    <lineage>
        <taxon>Bacteria</taxon>
        <taxon>Bacillati</taxon>
        <taxon>Bacillota</taxon>
        <taxon>Clostridia</taxon>
        <taxon>Eubacteriales</taxon>
        <taxon>Desulfitobacteriaceae</taxon>
        <taxon>Desulfosporosinus</taxon>
    </lineage>
</organism>
<keyword evidence="6 9" id="KW-0822">Tryptophan biosynthesis</keyword>
<keyword evidence="5 9" id="KW-0028">Amino-acid biosynthesis</keyword>
<dbReference type="EMBL" id="LDZY01000008">
    <property type="protein sequence ID" value="KLU65380.1"/>
    <property type="molecule type" value="Genomic_DNA"/>
</dbReference>
<dbReference type="STRING" id="476652.DEAC_c25170"/>
<dbReference type="InterPro" id="IPR011060">
    <property type="entry name" value="RibuloseP-bd_barrel"/>
</dbReference>
<gene>
    <name evidence="9 11" type="primary">trpF</name>
    <name evidence="11" type="ORF">DEAC_c25170</name>
</gene>
<dbReference type="PANTHER" id="PTHR42894:SF1">
    <property type="entry name" value="N-(5'-PHOSPHORIBOSYL)ANTHRANILATE ISOMERASE"/>
    <property type="match status" value="1"/>
</dbReference>
<evidence type="ECO:0000256" key="5">
    <source>
        <dbReference type="ARBA" id="ARBA00022605"/>
    </source>
</evidence>
<protein>
    <recommendedName>
        <fullName evidence="4 9">N-(5'-phosphoribosyl)anthranilate isomerase</fullName>
        <shortName evidence="9">PRAI</shortName>
        <ecNumber evidence="3 9">5.3.1.24</ecNumber>
    </recommendedName>
</protein>
<keyword evidence="12" id="KW-1185">Reference proteome</keyword>
<evidence type="ECO:0000256" key="1">
    <source>
        <dbReference type="ARBA" id="ARBA00001164"/>
    </source>
</evidence>
<keyword evidence="7 9" id="KW-0057">Aromatic amino acid biosynthesis</keyword>
<evidence type="ECO:0000256" key="3">
    <source>
        <dbReference type="ARBA" id="ARBA00012572"/>
    </source>
</evidence>
<evidence type="ECO:0000256" key="6">
    <source>
        <dbReference type="ARBA" id="ARBA00022822"/>
    </source>
</evidence>
<name>A0A0J1FPG0_9FIRM</name>
<dbReference type="RefSeq" id="WP_047810358.1">
    <property type="nucleotide sequence ID" value="NZ_LDZY01000008.1"/>
</dbReference>
<evidence type="ECO:0000313" key="11">
    <source>
        <dbReference type="EMBL" id="KLU65380.1"/>
    </source>
</evidence>
<dbReference type="InterPro" id="IPR044643">
    <property type="entry name" value="TrpF_fam"/>
</dbReference>
<dbReference type="HAMAP" id="MF_00135">
    <property type="entry name" value="PRAI"/>
    <property type="match status" value="1"/>
</dbReference>
<dbReference type="PATRIC" id="fig|476652.3.peg.2631"/>
<dbReference type="UniPathway" id="UPA00035">
    <property type="reaction ID" value="UER00042"/>
</dbReference>
<evidence type="ECO:0000256" key="7">
    <source>
        <dbReference type="ARBA" id="ARBA00023141"/>
    </source>
</evidence>
<accession>A0A0J1FPG0</accession>
<reference evidence="11 12" key="1">
    <citation type="submission" date="2015-06" db="EMBL/GenBank/DDBJ databases">
        <title>Draft genome of the moderately acidophilic sulfate reducer Candidatus Desulfosporosinus acididurans strain M1.</title>
        <authorList>
            <person name="Poehlein A."/>
            <person name="Petzsch P."/>
            <person name="Johnson B.D."/>
            <person name="Schloemann M."/>
            <person name="Daniel R."/>
            <person name="Muehling M."/>
        </authorList>
    </citation>
    <scope>NUCLEOTIDE SEQUENCE [LARGE SCALE GENOMIC DNA]</scope>
    <source>
        <strain evidence="11 12">M1</strain>
    </source>
</reference>
<feature type="domain" description="N-(5'phosphoribosyl) anthranilate isomerase (PRAI)" evidence="10">
    <location>
        <begin position="4"/>
        <end position="193"/>
    </location>
</feature>
<sequence>MKIKICGLFQNCDIDFVNEAKPDFIGFVFAKSRRQVSMEWAKAMRSNLSPEITPVGVFVNESLTKIANLLNDNIIEMAQLHGNEGETYIRELKTLTAKPIIKAVQVKVHADIEAMQDSEADFLLLDQGAGGTGQTFDWSLVGEVKKPFFLAGGLKADNIEQAIRAAKPFAVDLSSGVETDGKKDKAKILEIVRRMRYE</sequence>
<evidence type="ECO:0000256" key="8">
    <source>
        <dbReference type="ARBA" id="ARBA00023235"/>
    </source>
</evidence>
<dbReference type="CDD" id="cd00405">
    <property type="entry name" value="PRAI"/>
    <property type="match status" value="1"/>
</dbReference>
<dbReference type="GO" id="GO:0000162">
    <property type="term" value="P:L-tryptophan biosynthetic process"/>
    <property type="evidence" value="ECO:0007669"/>
    <property type="project" value="UniProtKB-UniRule"/>
</dbReference>
<evidence type="ECO:0000313" key="12">
    <source>
        <dbReference type="Proteomes" id="UP000036356"/>
    </source>
</evidence>
<proteinExistence type="inferred from homology"/>
<dbReference type="PANTHER" id="PTHR42894">
    <property type="entry name" value="N-(5'-PHOSPHORIBOSYL)ANTHRANILATE ISOMERASE"/>
    <property type="match status" value="1"/>
</dbReference>
<evidence type="ECO:0000256" key="4">
    <source>
        <dbReference type="ARBA" id="ARBA00022272"/>
    </source>
</evidence>
<evidence type="ECO:0000256" key="2">
    <source>
        <dbReference type="ARBA" id="ARBA00004664"/>
    </source>
</evidence>
<evidence type="ECO:0000256" key="9">
    <source>
        <dbReference type="HAMAP-Rule" id="MF_00135"/>
    </source>
</evidence>
<evidence type="ECO:0000259" key="10">
    <source>
        <dbReference type="Pfam" id="PF00697"/>
    </source>
</evidence>
<dbReference type="InterPro" id="IPR013785">
    <property type="entry name" value="Aldolase_TIM"/>
</dbReference>
<comment type="catalytic activity">
    <reaction evidence="1 9">
        <text>N-(5-phospho-beta-D-ribosyl)anthranilate = 1-(2-carboxyphenylamino)-1-deoxy-D-ribulose 5-phosphate</text>
        <dbReference type="Rhea" id="RHEA:21540"/>
        <dbReference type="ChEBI" id="CHEBI:18277"/>
        <dbReference type="ChEBI" id="CHEBI:58613"/>
        <dbReference type="EC" id="5.3.1.24"/>
    </reaction>
</comment>
<comment type="similarity">
    <text evidence="9">Belongs to the TrpF family.</text>
</comment>
<dbReference type="EC" id="5.3.1.24" evidence="3 9"/>
<comment type="pathway">
    <text evidence="2 9">Amino-acid biosynthesis; L-tryptophan biosynthesis; L-tryptophan from chorismate: step 3/5.</text>
</comment>
<dbReference type="Proteomes" id="UP000036356">
    <property type="component" value="Unassembled WGS sequence"/>
</dbReference>
<dbReference type="AlphaFoldDB" id="A0A0J1FPG0"/>
<dbReference type="InterPro" id="IPR001240">
    <property type="entry name" value="PRAI_dom"/>
</dbReference>
<dbReference type="Pfam" id="PF00697">
    <property type="entry name" value="PRAI"/>
    <property type="match status" value="1"/>
</dbReference>
<dbReference type="GO" id="GO:0004640">
    <property type="term" value="F:phosphoribosylanthranilate isomerase activity"/>
    <property type="evidence" value="ECO:0007669"/>
    <property type="project" value="UniProtKB-UniRule"/>
</dbReference>
<keyword evidence="8 9" id="KW-0413">Isomerase</keyword>
<comment type="caution">
    <text evidence="11">The sequence shown here is derived from an EMBL/GenBank/DDBJ whole genome shotgun (WGS) entry which is preliminary data.</text>
</comment>
<dbReference type="SUPFAM" id="SSF51366">
    <property type="entry name" value="Ribulose-phoshate binding barrel"/>
    <property type="match status" value="1"/>
</dbReference>
<dbReference type="Gene3D" id="3.20.20.70">
    <property type="entry name" value="Aldolase class I"/>
    <property type="match status" value="1"/>
</dbReference>